<sequence length="158" mass="17486">MSSHQSSVTSAATTKRLKSELMSLMMANIKGITAFPESDNLYNWVGSIEGAPETVYSGLKYKIKITFPTDYPISAPKITFSTPIYHPNVDSDGNICLDILKEEWSAVYNVQTILLSLQSLLGEPNPASPLNGEAARLWENQSEYKKVLLGHYRENVSA</sequence>
<dbReference type="EMBL" id="MBFS01001684">
    <property type="protein sequence ID" value="PVV00731.1"/>
    <property type="molecule type" value="Genomic_DNA"/>
</dbReference>
<dbReference type="Pfam" id="PF00179">
    <property type="entry name" value="UQ_con"/>
    <property type="match status" value="1"/>
</dbReference>
<feature type="active site" description="Glycyl thioester intermediate" evidence="3">
    <location>
        <position position="96"/>
    </location>
</feature>
<dbReference type="PROSITE" id="PS00183">
    <property type="entry name" value="UBC_1"/>
    <property type="match status" value="1"/>
</dbReference>
<dbReference type="GO" id="GO:0005524">
    <property type="term" value="F:ATP binding"/>
    <property type="evidence" value="ECO:0007669"/>
    <property type="project" value="UniProtKB-UniRule"/>
</dbReference>
<reference evidence="6 7" key="1">
    <citation type="journal article" date="2018" name="MBio">
        <title>Comparative Genomics Reveals the Core Gene Toolbox for the Fungus-Insect Symbiosis.</title>
        <authorList>
            <person name="Wang Y."/>
            <person name="Stata M."/>
            <person name="Wang W."/>
            <person name="Stajich J.E."/>
            <person name="White M.M."/>
            <person name="Moncalvo J.M."/>
        </authorList>
    </citation>
    <scope>NUCLEOTIDE SEQUENCE [LARGE SCALE GENOMIC DNA]</scope>
    <source>
        <strain evidence="6 7">SC-DP-2</strain>
    </source>
</reference>
<organism evidence="6 7">
    <name type="scientific">Smittium megazygosporum</name>
    <dbReference type="NCBI Taxonomy" id="133381"/>
    <lineage>
        <taxon>Eukaryota</taxon>
        <taxon>Fungi</taxon>
        <taxon>Fungi incertae sedis</taxon>
        <taxon>Zoopagomycota</taxon>
        <taxon>Kickxellomycotina</taxon>
        <taxon>Harpellomycetes</taxon>
        <taxon>Harpellales</taxon>
        <taxon>Legeriomycetaceae</taxon>
        <taxon>Smittium</taxon>
    </lineage>
</organism>
<dbReference type="GO" id="GO:0016740">
    <property type="term" value="F:transferase activity"/>
    <property type="evidence" value="ECO:0007669"/>
    <property type="project" value="UniProtKB-KW"/>
</dbReference>
<dbReference type="Proteomes" id="UP000245609">
    <property type="component" value="Unassembled WGS sequence"/>
</dbReference>
<keyword evidence="4" id="KW-0547">Nucleotide-binding</keyword>
<dbReference type="PROSITE" id="PS50127">
    <property type="entry name" value="UBC_2"/>
    <property type="match status" value="1"/>
</dbReference>
<dbReference type="STRING" id="133381.A0A2T9Z802"/>
<dbReference type="InterPro" id="IPR000608">
    <property type="entry name" value="UBC"/>
</dbReference>
<feature type="domain" description="UBC core" evidence="5">
    <location>
        <begin position="12"/>
        <end position="158"/>
    </location>
</feature>
<keyword evidence="2 4" id="KW-0833">Ubl conjugation pathway</keyword>
<dbReference type="SUPFAM" id="SSF54495">
    <property type="entry name" value="UBC-like"/>
    <property type="match status" value="1"/>
</dbReference>
<comment type="similarity">
    <text evidence="4">Belongs to the ubiquitin-conjugating enzyme family.</text>
</comment>
<dbReference type="Gene3D" id="3.10.110.10">
    <property type="entry name" value="Ubiquitin Conjugating Enzyme"/>
    <property type="match status" value="1"/>
</dbReference>
<keyword evidence="4" id="KW-0067">ATP-binding</keyword>
<name>A0A2T9Z802_9FUNG</name>
<evidence type="ECO:0000256" key="3">
    <source>
        <dbReference type="PROSITE-ProRule" id="PRU10133"/>
    </source>
</evidence>
<proteinExistence type="inferred from homology"/>
<evidence type="ECO:0000256" key="2">
    <source>
        <dbReference type="ARBA" id="ARBA00022786"/>
    </source>
</evidence>
<keyword evidence="1" id="KW-0808">Transferase</keyword>
<accession>A0A2T9Z802</accession>
<comment type="caution">
    <text evidence="6">The sequence shown here is derived from an EMBL/GenBank/DDBJ whole genome shotgun (WGS) entry which is preliminary data.</text>
</comment>
<gene>
    <name evidence="6" type="ORF">BB560_004878</name>
</gene>
<dbReference type="PANTHER" id="PTHR24067">
    <property type="entry name" value="UBIQUITIN-CONJUGATING ENZYME E2"/>
    <property type="match status" value="1"/>
</dbReference>
<evidence type="ECO:0000259" key="5">
    <source>
        <dbReference type="PROSITE" id="PS50127"/>
    </source>
</evidence>
<keyword evidence="7" id="KW-1185">Reference proteome</keyword>
<dbReference type="OrthoDB" id="10253686at2759"/>
<evidence type="ECO:0000256" key="4">
    <source>
        <dbReference type="RuleBase" id="RU362109"/>
    </source>
</evidence>
<dbReference type="CDD" id="cd23791">
    <property type="entry name" value="UBCc_UBE2C"/>
    <property type="match status" value="1"/>
</dbReference>
<evidence type="ECO:0000313" key="7">
    <source>
        <dbReference type="Proteomes" id="UP000245609"/>
    </source>
</evidence>
<dbReference type="SMART" id="SM00212">
    <property type="entry name" value="UBCc"/>
    <property type="match status" value="1"/>
</dbReference>
<evidence type="ECO:0000256" key="1">
    <source>
        <dbReference type="ARBA" id="ARBA00022679"/>
    </source>
</evidence>
<dbReference type="InterPro" id="IPR023313">
    <property type="entry name" value="UBQ-conjugating_AS"/>
</dbReference>
<dbReference type="InterPro" id="IPR016135">
    <property type="entry name" value="UBQ-conjugating_enzyme/RWD"/>
</dbReference>
<dbReference type="AlphaFoldDB" id="A0A2T9Z802"/>
<protein>
    <recommendedName>
        <fullName evidence="5">UBC core domain-containing protein</fullName>
    </recommendedName>
</protein>
<dbReference type="InterPro" id="IPR050113">
    <property type="entry name" value="Ub_conjugating_enzyme"/>
</dbReference>
<evidence type="ECO:0000313" key="6">
    <source>
        <dbReference type="EMBL" id="PVV00731.1"/>
    </source>
</evidence>